<keyword evidence="2" id="KW-1185">Reference proteome</keyword>
<protein>
    <recommendedName>
        <fullName evidence="3">DUF2125 domain-containing protein</fullName>
    </recommendedName>
</protein>
<dbReference type="STRING" id="282683.SAMN04488105_11879"/>
<dbReference type="AlphaFoldDB" id="A0A1G7KHS4"/>
<gene>
    <name evidence="1" type="ORF">SAMN04488105_11879</name>
</gene>
<dbReference type="Proteomes" id="UP000198994">
    <property type="component" value="Unassembled WGS sequence"/>
</dbReference>
<sequence length="325" mass="35638">MRQGHEKGGAVKRLAILVIVAALAWSGFWAFSAWAQKRAIEGWAEDRRADGWEVSYDDLAIRGFPNRLDTTFTGLLLADPGSNTVWEAPFLQVLQMVWSRDHVIIAFPDEQVLTRDGARYEMSSEGLRASLVRDDGYLLRAHAEADVLNVSGEAPLALSDLTAAIDRLEGEDRTYRVAVNAEGIATGGRISGGGDDGLRLDSTVALAEPLRPETYADAQPTRIEIRRAEIGMDALQLAATGELDVDEDGYPEGELSLRVENLREAIEAERQAGRVPSEVLSLIESAAQLLAGLSGREDTIDLTFEFRDRRTWLGFLPLGKAPQLH</sequence>
<evidence type="ECO:0000313" key="1">
    <source>
        <dbReference type="EMBL" id="SDF36560.1"/>
    </source>
</evidence>
<dbReference type="InterPro" id="IPR018666">
    <property type="entry name" value="DUF2125"/>
</dbReference>
<organism evidence="1 2">
    <name type="scientific">Salipiger thiooxidans</name>
    <dbReference type="NCBI Taxonomy" id="282683"/>
    <lineage>
        <taxon>Bacteria</taxon>
        <taxon>Pseudomonadati</taxon>
        <taxon>Pseudomonadota</taxon>
        <taxon>Alphaproteobacteria</taxon>
        <taxon>Rhodobacterales</taxon>
        <taxon>Roseobacteraceae</taxon>
        <taxon>Salipiger</taxon>
    </lineage>
</organism>
<evidence type="ECO:0000313" key="2">
    <source>
        <dbReference type="Proteomes" id="UP000198994"/>
    </source>
</evidence>
<dbReference type="Pfam" id="PF09898">
    <property type="entry name" value="DUF2125"/>
    <property type="match status" value="1"/>
</dbReference>
<proteinExistence type="predicted"/>
<dbReference type="EMBL" id="FNAV01000018">
    <property type="protein sequence ID" value="SDF36560.1"/>
    <property type="molecule type" value="Genomic_DNA"/>
</dbReference>
<evidence type="ECO:0008006" key="3">
    <source>
        <dbReference type="Google" id="ProtNLM"/>
    </source>
</evidence>
<accession>A0A1G7KHS4</accession>
<reference evidence="2" key="1">
    <citation type="submission" date="2016-10" db="EMBL/GenBank/DDBJ databases">
        <authorList>
            <person name="Varghese N."/>
            <person name="Submissions S."/>
        </authorList>
    </citation>
    <scope>NUCLEOTIDE SEQUENCE [LARGE SCALE GENOMIC DNA]</scope>
    <source>
        <strain evidence="2">DSM 10146</strain>
    </source>
</reference>
<name>A0A1G7KHS4_9RHOB</name>